<dbReference type="FunFam" id="3.90.1150.10:FF:000033">
    <property type="entry name" value="Cystathionine gamma-synthase"/>
    <property type="match status" value="1"/>
</dbReference>
<dbReference type="Proteomes" id="UP001596447">
    <property type="component" value="Unassembled WGS sequence"/>
</dbReference>
<dbReference type="InterPro" id="IPR000277">
    <property type="entry name" value="Cys/Met-Metab_PyrdxlP-dep_enz"/>
</dbReference>
<dbReference type="PROSITE" id="PS00868">
    <property type="entry name" value="CYS_MET_METAB_PP"/>
    <property type="match status" value="1"/>
</dbReference>
<proteinExistence type="inferred from homology"/>
<evidence type="ECO:0000256" key="2">
    <source>
        <dbReference type="ARBA" id="ARBA00009077"/>
    </source>
</evidence>
<comment type="similarity">
    <text evidence="2">Belongs to the trans-sulfuration enzymes family.</text>
</comment>
<dbReference type="GO" id="GO:0009086">
    <property type="term" value="P:methionine biosynthetic process"/>
    <property type="evidence" value="ECO:0007669"/>
    <property type="project" value="UniProtKB-ARBA"/>
</dbReference>
<accession>A0ABD5Z201</accession>
<dbReference type="Gene3D" id="3.40.640.10">
    <property type="entry name" value="Type I PLP-dependent aspartate aminotransferase-like (Major domain)"/>
    <property type="match status" value="1"/>
</dbReference>
<comment type="cofactor">
    <cofactor evidence="1">
        <name>pyridoxal 5'-phosphate</name>
        <dbReference type="ChEBI" id="CHEBI:597326"/>
    </cofactor>
</comment>
<dbReference type="Pfam" id="PF01053">
    <property type="entry name" value="Cys_Met_Meta_PP"/>
    <property type="match status" value="1"/>
</dbReference>
<reference evidence="4 5" key="1">
    <citation type="journal article" date="2019" name="Int. J. Syst. Evol. Microbiol.">
        <title>The Global Catalogue of Microorganisms (GCM) 10K type strain sequencing project: providing services to taxonomists for standard genome sequencing and annotation.</title>
        <authorList>
            <consortium name="The Broad Institute Genomics Platform"/>
            <consortium name="The Broad Institute Genome Sequencing Center for Infectious Disease"/>
            <person name="Wu L."/>
            <person name="Ma J."/>
        </authorList>
    </citation>
    <scope>NUCLEOTIDE SEQUENCE [LARGE SCALE GENOMIC DNA]</scope>
    <source>
        <strain evidence="4 5">XZGYJ-43</strain>
    </source>
</reference>
<evidence type="ECO:0000313" key="5">
    <source>
        <dbReference type="Proteomes" id="UP001596447"/>
    </source>
</evidence>
<dbReference type="FunFam" id="3.40.640.10:FF:000009">
    <property type="entry name" value="Cystathionine gamma-synthase homolog"/>
    <property type="match status" value="1"/>
</dbReference>
<evidence type="ECO:0000256" key="1">
    <source>
        <dbReference type="ARBA" id="ARBA00001933"/>
    </source>
</evidence>
<organism evidence="4 5">
    <name type="scientific">Halospeciosus flavus</name>
    <dbReference type="NCBI Taxonomy" id="3032283"/>
    <lineage>
        <taxon>Archaea</taxon>
        <taxon>Methanobacteriati</taxon>
        <taxon>Methanobacteriota</taxon>
        <taxon>Stenosarchaea group</taxon>
        <taxon>Halobacteria</taxon>
        <taxon>Halobacteriales</taxon>
        <taxon>Halobacteriaceae</taxon>
        <taxon>Halospeciosus</taxon>
    </lineage>
</organism>
<dbReference type="InterPro" id="IPR015422">
    <property type="entry name" value="PyrdxlP-dep_Trfase_small"/>
</dbReference>
<dbReference type="InterPro" id="IPR015421">
    <property type="entry name" value="PyrdxlP-dep_Trfase_major"/>
</dbReference>
<dbReference type="PANTHER" id="PTHR11808">
    <property type="entry name" value="TRANS-SULFURATION ENZYME FAMILY MEMBER"/>
    <property type="match status" value="1"/>
</dbReference>
<keyword evidence="5" id="KW-1185">Reference proteome</keyword>
<gene>
    <name evidence="4" type="ORF">ACFQJ9_07210</name>
</gene>
<protein>
    <submittedName>
        <fullName evidence="4">Trans-sulfuration enzyme family protein</fullName>
    </submittedName>
</protein>
<sequence>MTHRDFATRAIDHPVRGAPATGDVVPPIHLSTAFEMDDPGAPGQGYKYSRFGNPTRDTLEATLAGLEGADHALALSSGMAAISTVCFSTLSPGDHVVAFESLFGGTKALFDDLLAPMDVDVSYVDATDPSNVAAAATADTELVWAESPTNPLLRLCDIEAIAAIADEYDARFAVDNTFNTPYVQRPLELGADVVVYSTTKFLNGHSDATGGAVVTDHETWMEHARFVGAKAFGAVMAPFDCYLVQRGLKTLPLRMDQHQANAQAVAEFLADHSEIEHVYYPGLESHPQHDLANEQMDGYGGVVSFEVAGDAAVAKAFLEELDVFNLAVSLGGVESLVEHTASMSAGNLSAEEREWAGISESLVRAPIGVEDVDDLLDDLATALEKL</sequence>
<dbReference type="CDD" id="cd00614">
    <property type="entry name" value="CGS_like"/>
    <property type="match status" value="1"/>
</dbReference>
<dbReference type="InterPro" id="IPR015424">
    <property type="entry name" value="PyrdxlP-dep_Trfase"/>
</dbReference>
<evidence type="ECO:0000313" key="4">
    <source>
        <dbReference type="EMBL" id="MFC7199207.1"/>
    </source>
</evidence>
<evidence type="ECO:0000256" key="3">
    <source>
        <dbReference type="ARBA" id="ARBA00022898"/>
    </source>
</evidence>
<dbReference type="EMBL" id="JBHTAR010000011">
    <property type="protein sequence ID" value="MFC7199207.1"/>
    <property type="molecule type" value="Genomic_DNA"/>
</dbReference>
<dbReference type="Gene3D" id="3.90.1150.10">
    <property type="entry name" value="Aspartate Aminotransferase, domain 1"/>
    <property type="match status" value="1"/>
</dbReference>
<dbReference type="PANTHER" id="PTHR11808:SF15">
    <property type="entry name" value="CYSTATHIONINE GAMMA-LYASE"/>
    <property type="match status" value="1"/>
</dbReference>
<dbReference type="InterPro" id="IPR054542">
    <property type="entry name" value="Cys_met_metab_PP"/>
</dbReference>
<keyword evidence="3" id="KW-0663">Pyridoxal phosphate</keyword>
<name>A0ABD5Z201_9EURY</name>
<dbReference type="AlphaFoldDB" id="A0ABD5Z201"/>
<comment type="caution">
    <text evidence="4">The sequence shown here is derived from an EMBL/GenBank/DDBJ whole genome shotgun (WGS) entry which is preliminary data.</text>
</comment>
<dbReference type="SUPFAM" id="SSF53383">
    <property type="entry name" value="PLP-dependent transferases"/>
    <property type="match status" value="1"/>
</dbReference>
<dbReference type="RefSeq" id="WP_279529149.1">
    <property type="nucleotide sequence ID" value="NZ_CP122312.1"/>
</dbReference>
<dbReference type="PIRSF" id="PIRSF001434">
    <property type="entry name" value="CGS"/>
    <property type="match status" value="1"/>
</dbReference>